<dbReference type="Proteomes" id="UP000077037">
    <property type="component" value="Unassembled WGS sequence"/>
</dbReference>
<dbReference type="InterPro" id="IPR028081">
    <property type="entry name" value="Leu-bd"/>
</dbReference>
<sequence>MRVEMLTSAAMKPRPNPASVYFREASKAAKMNAPRGKNMSGRIRSLRLFAAAGLLGLSTFAASAWAQSTIKIGEINSYKAQPAFLEPYKKGMQLALDEVNAAGGVNGKKLELIIRDDNANPGEAVRAAEELVSRERVDVLTGSFLSHIGLALTDYARQKKIFFLASEPLTDKITWENGNRYTYRLRTSTYVQAAMLVPEAVKLNKKRWALVYPNYEYGQSAVATFKALMKAAQPDIEFVAEQAPPLGKVDAGSVVQALADARPDAIFNVLFAADLAKLVREGETRGLFKDRPVVSVLSGEPEYLDPLRDETPEGWIVTGYPWQFIDTPEHQAFLKAYQDKFKDYPRLGSVVGYSAIKSLAEGMKRAGSADTEALIKAFAGLKLTIPFGPIEYRALDHQSTMGAYVGKLGKRDGKGIMVDFRYVDGGSVMPPDDEVRKLRKGD</sequence>
<proteinExistence type="inferred from homology"/>
<reference evidence="6 7" key="1">
    <citation type="submission" date="2016-03" db="EMBL/GenBank/DDBJ databases">
        <authorList>
            <consortium name="Pathogen Informatics"/>
        </authorList>
    </citation>
    <scope>NUCLEOTIDE SEQUENCE [LARGE SCALE GENOMIC DNA]</scope>
    <source>
        <strain evidence="6 7">NCTC13364</strain>
    </source>
</reference>
<dbReference type="InterPro" id="IPR028082">
    <property type="entry name" value="Peripla_BP_I"/>
</dbReference>
<dbReference type="InterPro" id="IPR000709">
    <property type="entry name" value="Leu_Ile_Val-bd"/>
</dbReference>
<dbReference type="PANTHER" id="PTHR30483">
    <property type="entry name" value="LEUCINE-SPECIFIC-BINDING PROTEIN"/>
    <property type="match status" value="1"/>
</dbReference>
<evidence type="ECO:0000256" key="2">
    <source>
        <dbReference type="ARBA" id="ARBA00022448"/>
    </source>
</evidence>
<keyword evidence="3" id="KW-0732">Signal</keyword>
<name>A0A157RN21_9BORD</name>
<dbReference type="EMBL" id="FKBS01000029">
    <property type="protein sequence ID" value="SAI58819.1"/>
    <property type="molecule type" value="Genomic_DNA"/>
</dbReference>
<evidence type="ECO:0000256" key="3">
    <source>
        <dbReference type="ARBA" id="ARBA00022729"/>
    </source>
</evidence>
<evidence type="ECO:0000313" key="6">
    <source>
        <dbReference type="EMBL" id="SAI58819.1"/>
    </source>
</evidence>
<dbReference type="PANTHER" id="PTHR30483:SF37">
    <property type="entry name" value="ABC TRANSPORTER SUBSTRATE-BINDING PROTEIN"/>
    <property type="match status" value="1"/>
</dbReference>
<evidence type="ECO:0000313" key="7">
    <source>
        <dbReference type="Proteomes" id="UP000077037"/>
    </source>
</evidence>
<evidence type="ECO:0000256" key="1">
    <source>
        <dbReference type="ARBA" id="ARBA00010062"/>
    </source>
</evidence>
<dbReference type="PRINTS" id="PR00337">
    <property type="entry name" value="LEUILEVALBP"/>
</dbReference>
<dbReference type="GO" id="GO:0006865">
    <property type="term" value="P:amino acid transport"/>
    <property type="evidence" value="ECO:0007669"/>
    <property type="project" value="UniProtKB-KW"/>
</dbReference>
<gene>
    <name evidence="6" type="primary">braC_8</name>
    <name evidence="6" type="ORF">SAMEA1982600_05152</name>
</gene>
<evidence type="ECO:0000256" key="4">
    <source>
        <dbReference type="ARBA" id="ARBA00022970"/>
    </source>
</evidence>
<comment type="similarity">
    <text evidence="1">Belongs to the leucine-binding protein family.</text>
</comment>
<organism evidence="6 7">
    <name type="scientific">Bordetella ansorpii</name>
    <dbReference type="NCBI Taxonomy" id="288768"/>
    <lineage>
        <taxon>Bacteria</taxon>
        <taxon>Pseudomonadati</taxon>
        <taxon>Pseudomonadota</taxon>
        <taxon>Betaproteobacteria</taxon>
        <taxon>Burkholderiales</taxon>
        <taxon>Alcaligenaceae</taxon>
        <taxon>Bordetella</taxon>
    </lineage>
</organism>
<dbReference type="CDD" id="cd06330">
    <property type="entry name" value="PBP1_As_SBP-like"/>
    <property type="match status" value="1"/>
</dbReference>
<feature type="domain" description="Leucine-binding protein" evidence="5">
    <location>
        <begin position="70"/>
        <end position="409"/>
    </location>
</feature>
<accession>A0A157RN21</accession>
<keyword evidence="4" id="KW-0029">Amino-acid transport</keyword>
<dbReference type="AlphaFoldDB" id="A0A157RN21"/>
<protein>
    <submittedName>
        <fullName evidence="6">Branched-chain amino acid-binding protein</fullName>
    </submittedName>
</protein>
<dbReference type="InterPro" id="IPR051010">
    <property type="entry name" value="BCAA_transport"/>
</dbReference>
<dbReference type="SUPFAM" id="SSF53822">
    <property type="entry name" value="Periplasmic binding protein-like I"/>
    <property type="match status" value="1"/>
</dbReference>
<dbReference type="Pfam" id="PF13458">
    <property type="entry name" value="Peripla_BP_6"/>
    <property type="match status" value="1"/>
</dbReference>
<keyword evidence="2" id="KW-0813">Transport</keyword>
<evidence type="ECO:0000259" key="5">
    <source>
        <dbReference type="Pfam" id="PF13458"/>
    </source>
</evidence>
<dbReference type="Gene3D" id="3.40.50.2300">
    <property type="match status" value="2"/>
</dbReference>